<evidence type="ECO:0000259" key="18">
    <source>
        <dbReference type="Pfam" id="PF01210"/>
    </source>
</evidence>
<dbReference type="SUPFAM" id="SSF51735">
    <property type="entry name" value="NAD(P)-binding Rossmann-fold domains"/>
    <property type="match status" value="1"/>
</dbReference>
<comment type="caution">
    <text evidence="20">The sequence shown here is derived from an EMBL/GenBank/DDBJ whole genome shotgun (WGS) entry which is preliminary data.</text>
</comment>
<sequence>MSTLRVAVLGGGSFGTVIANLAASNGHATTLWLRDPEQLADMRASHENTRYLPGFALSPELKFSDDLLATVAAADLIFVSIPSKAFRAVVTAAKPAFRPDHMLVSTTKGVEKDSFALMSEILREASGLERIGVISGPNLAKEIMAKQIAGTVVASADESLRDAVHETLSCTFFRVFANTDVYGVELSGALKNIYAVASGIAAAHKLGENTRAMLLTRSLAEMSRFAVHLGANPLTFLGLAGVGDLLATCSSSLSRNYQVGFAIGSGQSLEEIVEDLEQTAEGINTIHTVKHKADAMGIRMPLVNGLYDVIYNGKSLYDVVLAMMLASQSSDVEFVLPKPGEE</sequence>
<keyword evidence="6 13" id="KW-0443">Lipid metabolism</keyword>
<feature type="binding site" evidence="13">
    <location>
        <position position="34"/>
    </location>
    <ligand>
        <name>NADPH</name>
        <dbReference type="ChEBI" id="CHEBI:57783"/>
    </ligand>
</feature>
<comment type="catalytic activity">
    <reaction evidence="13">
        <text>sn-glycerol 3-phosphate + NAD(+) = dihydroxyacetone phosphate + NADH + H(+)</text>
        <dbReference type="Rhea" id="RHEA:11092"/>
        <dbReference type="ChEBI" id="CHEBI:15378"/>
        <dbReference type="ChEBI" id="CHEBI:57540"/>
        <dbReference type="ChEBI" id="CHEBI:57597"/>
        <dbReference type="ChEBI" id="CHEBI:57642"/>
        <dbReference type="ChEBI" id="CHEBI:57945"/>
        <dbReference type="EC" id="1.1.1.94"/>
    </reaction>
</comment>
<dbReference type="Pfam" id="PF07479">
    <property type="entry name" value="NAD_Gly3P_dh_C"/>
    <property type="match status" value="1"/>
</dbReference>
<dbReference type="GO" id="GO:0005829">
    <property type="term" value="C:cytosol"/>
    <property type="evidence" value="ECO:0007669"/>
    <property type="project" value="TreeGrafter"/>
</dbReference>
<evidence type="ECO:0000313" key="21">
    <source>
        <dbReference type="Proteomes" id="UP000256774"/>
    </source>
</evidence>
<feature type="binding site" evidence="16">
    <location>
        <position position="140"/>
    </location>
    <ligand>
        <name>NAD(+)</name>
        <dbReference type="ChEBI" id="CHEBI:57540"/>
    </ligand>
</feature>
<evidence type="ECO:0000256" key="12">
    <source>
        <dbReference type="ARBA" id="ARBA00080511"/>
    </source>
</evidence>
<reference evidence="20 21" key="1">
    <citation type="submission" date="2018-08" db="EMBL/GenBank/DDBJ databases">
        <title>Genomic Encyclopedia of Type Strains, Phase IV (KMG-IV): sequencing the most valuable type-strain genomes for metagenomic binning, comparative biology and taxonomic classification.</title>
        <authorList>
            <person name="Goeker M."/>
        </authorList>
    </citation>
    <scope>NUCLEOTIDE SEQUENCE [LARGE SCALE GENOMIC DNA]</scope>
    <source>
        <strain evidence="20 21">DSM 26022</strain>
    </source>
</reference>
<feature type="binding site" evidence="13">
    <location>
        <position position="256"/>
    </location>
    <ligand>
        <name>sn-glycerol 3-phosphate</name>
        <dbReference type="ChEBI" id="CHEBI:57597"/>
    </ligand>
</feature>
<evidence type="ECO:0000313" key="20">
    <source>
        <dbReference type="EMBL" id="REH37945.1"/>
    </source>
</evidence>
<comment type="catalytic activity">
    <reaction evidence="9">
        <text>sn-glycerol 3-phosphate + NADP(+) = dihydroxyacetone phosphate + NADPH + H(+)</text>
        <dbReference type="Rhea" id="RHEA:11096"/>
        <dbReference type="ChEBI" id="CHEBI:15378"/>
        <dbReference type="ChEBI" id="CHEBI:57597"/>
        <dbReference type="ChEBI" id="CHEBI:57642"/>
        <dbReference type="ChEBI" id="CHEBI:57783"/>
        <dbReference type="ChEBI" id="CHEBI:58349"/>
        <dbReference type="EC" id="1.1.1.94"/>
    </reaction>
    <physiologicalReaction direction="right-to-left" evidence="9">
        <dbReference type="Rhea" id="RHEA:11098"/>
    </physiologicalReaction>
</comment>
<evidence type="ECO:0000256" key="8">
    <source>
        <dbReference type="ARBA" id="ARBA00023264"/>
    </source>
</evidence>
<evidence type="ECO:0000256" key="4">
    <source>
        <dbReference type="ARBA" id="ARBA00023002"/>
    </source>
</evidence>
<dbReference type="PANTHER" id="PTHR11728:SF1">
    <property type="entry name" value="GLYCEROL-3-PHOSPHATE DEHYDROGENASE [NAD(+)] 2, CHLOROPLASTIC"/>
    <property type="match status" value="1"/>
</dbReference>
<evidence type="ECO:0000256" key="6">
    <source>
        <dbReference type="ARBA" id="ARBA00023098"/>
    </source>
</evidence>
<dbReference type="RefSeq" id="WP_116208535.1">
    <property type="nucleotide sequence ID" value="NZ_QUNR01000003.1"/>
</dbReference>
<dbReference type="InterPro" id="IPR008927">
    <property type="entry name" value="6-PGluconate_DH-like_C_sf"/>
</dbReference>
<dbReference type="GO" id="GO:0046167">
    <property type="term" value="P:glycerol-3-phosphate biosynthetic process"/>
    <property type="evidence" value="ECO:0007669"/>
    <property type="project" value="UniProtKB-UniRule"/>
</dbReference>
<feature type="binding site" evidence="13">
    <location>
        <position position="281"/>
    </location>
    <ligand>
        <name>NADPH</name>
        <dbReference type="ChEBI" id="CHEBI:57783"/>
    </ligand>
</feature>
<feature type="binding site" evidence="16">
    <location>
        <position position="255"/>
    </location>
    <ligand>
        <name>NAD(+)</name>
        <dbReference type="ChEBI" id="CHEBI:57540"/>
    </ligand>
</feature>
<evidence type="ECO:0000256" key="17">
    <source>
        <dbReference type="RuleBase" id="RU000437"/>
    </source>
</evidence>
<feature type="binding site" evidence="13">
    <location>
        <position position="255"/>
    </location>
    <ligand>
        <name>sn-glycerol 3-phosphate</name>
        <dbReference type="ChEBI" id="CHEBI:57597"/>
    </ligand>
</feature>
<dbReference type="Pfam" id="PF01210">
    <property type="entry name" value="NAD_Gly3P_dh_N"/>
    <property type="match status" value="1"/>
</dbReference>
<comment type="subcellular location">
    <subcellularLocation>
        <location evidence="13">Cytoplasm</location>
    </subcellularLocation>
</comment>
<dbReference type="InterPro" id="IPR006109">
    <property type="entry name" value="G3P_DH_NAD-dep_C"/>
</dbReference>
<evidence type="ECO:0000256" key="5">
    <source>
        <dbReference type="ARBA" id="ARBA00023027"/>
    </source>
</evidence>
<feature type="binding site" evidence="15">
    <location>
        <begin position="255"/>
        <end position="256"/>
    </location>
    <ligand>
        <name>substrate</name>
    </ligand>
</feature>
<dbReference type="EMBL" id="QUNR01000003">
    <property type="protein sequence ID" value="REH37945.1"/>
    <property type="molecule type" value="Genomic_DNA"/>
</dbReference>
<feature type="binding site" evidence="13">
    <location>
        <position position="108"/>
    </location>
    <ligand>
        <name>sn-glycerol 3-phosphate</name>
        <dbReference type="ChEBI" id="CHEBI:57597"/>
    </ligand>
</feature>
<feature type="binding site" evidence="13">
    <location>
        <position position="14"/>
    </location>
    <ligand>
        <name>NADPH</name>
        <dbReference type="ChEBI" id="CHEBI:57783"/>
    </ligand>
</feature>
<comment type="function">
    <text evidence="13">Catalyzes the reduction of the glycolytic intermediate dihydroxyacetone phosphate (DHAP) to sn-glycerol 3-phosphate (G3P), the key precursor for phospholipid synthesis.</text>
</comment>
<comment type="caution">
    <text evidence="13">Lacks conserved residue(s) required for the propagation of feature annotation.</text>
</comment>
<dbReference type="InterPro" id="IPR006168">
    <property type="entry name" value="G3P_DH_NAD-dep"/>
</dbReference>
<comment type="pathway">
    <text evidence="13">Membrane lipid metabolism; glycerophospholipid metabolism.</text>
</comment>
<dbReference type="Proteomes" id="UP000256774">
    <property type="component" value="Unassembled WGS sequence"/>
</dbReference>
<keyword evidence="5 13" id="KW-0520">NAD</keyword>
<keyword evidence="21" id="KW-1185">Reference proteome</keyword>
<protein>
    <recommendedName>
        <fullName evidence="11 13">Glycerol-3-phosphate dehydrogenase [NAD(P)+]</fullName>
        <ecNumber evidence="10 13">1.1.1.94</ecNumber>
    </recommendedName>
    <alternativeName>
        <fullName evidence="13">NAD(P)(+)-dependent glycerol-3-phosphate dehydrogenase</fullName>
    </alternativeName>
    <alternativeName>
        <fullName evidence="12 13">NAD(P)H-dependent dihydroxyacetone-phosphate reductase</fullName>
    </alternativeName>
</protein>
<evidence type="ECO:0000256" key="15">
    <source>
        <dbReference type="PIRSR" id="PIRSR000114-2"/>
    </source>
</evidence>
<dbReference type="NCBIfam" id="NF000942">
    <property type="entry name" value="PRK00094.1-4"/>
    <property type="match status" value="1"/>
</dbReference>
<dbReference type="NCBIfam" id="NF000946">
    <property type="entry name" value="PRK00094.2-4"/>
    <property type="match status" value="1"/>
</dbReference>
<evidence type="ECO:0000259" key="19">
    <source>
        <dbReference type="Pfam" id="PF07479"/>
    </source>
</evidence>
<dbReference type="NCBIfam" id="NF000940">
    <property type="entry name" value="PRK00094.1-2"/>
    <property type="match status" value="1"/>
</dbReference>
<dbReference type="Gene3D" id="1.10.1040.10">
    <property type="entry name" value="N-(1-d-carboxylethyl)-l-norvaline Dehydrogenase, domain 2"/>
    <property type="match status" value="1"/>
</dbReference>
<dbReference type="InterPro" id="IPR013328">
    <property type="entry name" value="6PGD_dom2"/>
</dbReference>
<evidence type="ECO:0000256" key="3">
    <source>
        <dbReference type="ARBA" id="ARBA00022857"/>
    </source>
</evidence>
<feature type="binding site" evidence="16">
    <location>
        <begin position="10"/>
        <end position="15"/>
    </location>
    <ligand>
        <name>NAD(+)</name>
        <dbReference type="ChEBI" id="CHEBI:57540"/>
    </ligand>
</feature>
<feature type="binding site" evidence="13">
    <location>
        <position position="136"/>
    </location>
    <ligand>
        <name>sn-glycerol 3-phosphate</name>
        <dbReference type="ChEBI" id="CHEBI:57597"/>
    </ligand>
</feature>
<dbReference type="GO" id="GO:0141153">
    <property type="term" value="F:glycerol-3-phosphate dehydrogenase (NADP+) activity"/>
    <property type="evidence" value="ECO:0007669"/>
    <property type="project" value="RHEA"/>
</dbReference>
<evidence type="ECO:0000256" key="10">
    <source>
        <dbReference type="ARBA" id="ARBA00066687"/>
    </source>
</evidence>
<feature type="domain" description="Glycerol-3-phosphate dehydrogenase NAD-dependent C-terminal" evidence="19">
    <location>
        <begin position="180"/>
        <end position="319"/>
    </location>
</feature>
<keyword evidence="13" id="KW-0547">Nucleotide-binding</keyword>
<feature type="binding site" evidence="13">
    <location>
        <position position="51"/>
    </location>
    <ligand>
        <name>NADPH</name>
        <dbReference type="ChEBI" id="CHEBI:57783"/>
    </ligand>
</feature>
<dbReference type="OrthoDB" id="9812273at2"/>
<keyword evidence="4 13" id="KW-0560">Oxidoreductase</keyword>
<dbReference type="UniPathway" id="UPA00940"/>
<dbReference type="PIRSF" id="PIRSF000114">
    <property type="entry name" value="Glycerol-3-P_dh"/>
    <property type="match status" value="1"/>
</dbReference>
<dbReference type="GO" id="GO:0046474">
    <property type="term" value="P:glycerophospholipid biosynthetic process"/>
    <property type="evidence" value="ECO:0007669"/>
    <property type="project" value="TreeGrafter"/>
</dbReference>
<evidence type="ECO:0000256" key="9">
    <source>
        <dbReference type="ARBA" id="ARBA00052716"/>
    </source>
</evidence>
<dbReference type="FunFam" id="1.10.1040.10:FF:000001">
    <property type="entry name" value="Glycerol-3-phosphate dehydrogenase [NAD(P)+]"/>
    <property type="match status" value="1"/>
</dbReference>
<evidence type="ECO:0000256" key="7">
    <source>
        <dbReference type="ARBA" id="ARBA00023209"/>
    </source>
</evidence>
<dbReference type="GO" id="GO:0051287">
    <property type="term" value="F:NAD binding"/>
    <property type="evidence" value="ECO:0007669"/>
    <property type="project" value="InterPro"/>
</dbReference>
<dbReference type="GO" id="GO:0005975">
    <property type="term" value="P:carbohydrate metabolic process"/>
    <property type="evidence" value="ECO:0007669"/>
    <property type="project" value="InterPro"/>
</dbReference>
<feature type="binding site" evidence="13">
    <location>
        <position position="191"/>
    </location>
    <ligand>
        <name>sn-glycerol 3-phosphate</name>
        <dbReference type="ChEBI" id="CHEBI:57597"/>
    </ligand>
</feature>
<evidence type="ECO:0000256" key="11">
    <source>
        <dbReference type="ARBA" id="ARBA00069372"/>
    </source>
</evidence>
<feature type="binding site" evidence="13">
    <location>
        <position position="13"/>
    </location>
    <ligand>
        <name>NADPH</name>
        <dbReference type="ChEBI" id="CHEBI:57783"/>
    </ligand>
</feature>
<dbReference type="InterPro" id="IPR011128">
    <property type="entry name" value="G3P_DH_NAD-dep_N"/>
</dbReference>
<feature type="binding site" evidence="13">
    <location>
        <position position="140"/>
    </location>
    <ligand>
        <name>NADPH</name>
        <dbReference type="ChEBI" id="CHEBI:57783"/>
    </ligand>
</feature>
<feature type="binding site" evidence="13">
    <location>
        <position position="108"/>
    </location>
    <ligand>
        <name>NADPH</name>
        <dbReference type="ChEBI" id="CHEBI:57783"/>
    </ligand>
</feature>
<proteinExistence type="inferred from homology"/>
<dbReference type="FunFam" id="3.40.50.720:FF:000019">
    <property type="entry name" value="Glycerol-3-phosphate dehydrogenase [NAD(P)+]"/>
    <property type="match status" value="1"/>
</dbReference>
<feature type="binding site" evidence="13">
    <location>
        <position position="254"/>
    </location>
    <ligand>
        <name>sn-glycerol 3-phosphate</name>
        <dbReference type="ChEBI" id="CHEBI:57597"/>
    </ligand>
</feature>
<feature type="domain" description="Glycerol-3-phosphate dehydrogenase NAD-dependent N-terminal" evidence="18">
    <location>
        <begin position="6"/>
        <end position="159"/>
    </location>
</feature>
<evidence type="ECO:0000256" key="14">
    <source>
        <dbReference type="PIRSR" id="PIRSR000114-1"/>
    </source>
</evidence>
<name>A0A3E0H411_9GAMM</name>
<evidence type="ECO:0000256" key="2">
    <source>
        <dbReference type="ARBA" id="ARBA00022516"/>
    </source>
</evidence>
<organism evidence="20 21">
    <name type="scientific">Paraperlucidibaca baekdonensis</name>
    <dbReference type="NCBI Taxonomy" id="748120"/>
    <lineage>
        <taxon>Bacteria</taxon>
        <taxon>Pseudomonadati</taxon>
        <taxon>Pseudomonadota</taxon>
        <taxon>Gammaproteobacteria</taxon>
        <taxon>Moraxellales</taxon>
        <taxon>Moraxellaceae</taxon>
        <taxon>Paraperlucidibaca</taxon>
    </lineage>
</organism>
<dbReference type="SUPFAM" id="SSF48179">
    <property type="entry name" value="6-phosphogluconate dehydrogenase C-terminal domain-like"/>
    <property type="match status" value="1"/>
</dbReference>
<keyword evidence="3 13" id="KW-0521">NADP</keyword>
<dbReference type="EC" id="1.1.1.94" evidence="10 13"/>
<dbReference type="GO" id="GO:0141152">
    <property type="term" value="F:glycerol-3-phosphate dehydrogenase (NAD+) activity"/>
    <property type="evidence" value="ECO:0007669"/>
    <property type="project" value="RHEA"/>
</dbReference>
<keyword evidence="7 13" id="KW-0594">Phospholipid biosynthesis</keyword>
<feature type="binding site" evidence="13">
    <location>
        <position position="255"/>
    </location>
    <ligand>
        <name>NADPH</name>
        <dbReference type="ChEBI" id="CHEBI:57783"/>
    </ligand>
</feature>
<dbReference type="AlphaFoldDB" id="A0A3E0H411"/>
<evidence type="ECO:0000256" key="13">
    <source>
        <dbReference type="HAMAP-Rule" id="MF_00394"/>
    </source>
</evidence>
<keyword evidence="13" id="KW-0963">Cytoplasm</keyword>
<evidence type="ECO:0000256" key="16">
    <source>
        <dbReference type="PIRSR" id="PIRSR000114-3"/>
    </source>
</evidence>
<accession>A0A3E0H411</accession>
<feature type="binding site" evidence="15">
    <location>
        <position position="108"/>
    </location>
    <ligand>
        <name>substrate</name>
    </ligand>
</feature>
<feature type="binding site" evidence="13">
    <location>
        <position position="244"/>
    </location>
    <ligand>
        <name>sn-glycerol 3-phosphate</name>
        <dbReference type="ChEBI" id="CHEBI:57597"/>
    </ligand>
</feature>
<keyword evidence="8 13" id="KW-1208">Phospholipid metabolism</keyword>
<dbReference type="InterPro" id="IPR036291">
    <property type="entry name" value="NAD(P)-bd_dom_sf"/>
</dbReference>
<feature type="active site" description="Proton acceptor" evidence="13 14">
    <location>
        <position position="191"/>
    </location>
</feature>
<dbReference type="GO" id="GO:0046168">
    <property type="term" value="P:glycerol-3-phosphate catabolic process"/>
    <property type="evidence" value="ECO:0007669"/>
    <property type="project" value="InterPro"/>
</dbReference>
<comment type="similarity">
    <text evidence="1 13 17">Belongs to the NAD-dependent glycerol-3-phosphate dehydrogenase family.</text>
</comment>
<dbReference type="PANTHER" id="PTHR11728">
    <property type="entry name" value="GLYCEROL-3-PHOSPHATE DEHYDROGENASE"/>
    <property type="match status" value="1"/>
</dbReference>
<gene>
    <name evidence="13" type="primary">gpsA</name>
    <name evidence="20" type="ORF">DFR26_1729</name>
</gene>
<dbReference type="Gene3D" id="3.40.50.720">
    <property type="entry name" value="NAD(P)-binding Rossmann-like Domain"/>
    <property type="match status" value="1"/>
</dbReference>
<evidence type="ECO:0000256" key="1">
    <source>
        <dbReference type="ARBA" id="ARBA00011009"/>
    </source>
</evidence>
<keyword evidence="2 13" id="KW-0444">Lipid biosynthesis</keyword>
<dbReference type="PRINTS" id="PR00077">
    <property type="entry name" value="GPDHDRGNASE"/>
</dbReference>
<dbReference type="HAMAP" id="MF_00394">
    <property type="entry name" value="NAD_Glyc3P_dehydrog"/>
    <property type="match status" value="1"/>
</dbReference>